<dbReference type="Proteomes" id="UP000586254">
    <property type="component" value="Unassembled WGS sequence"/>
</dbReference>
<name>A0A1M7IG47_9FIRM</name>
<keyword evidence="1" id="KW-0812">Transmembrane</keyword>
<comment type="caution">
    <text evidence="3">The sequence shown here is derived from an EMBL/GenBank/DDBJ whole genome shotgun (WGS) entry which is preliminary data.</text>
</comment>
<dbReference type="Proteomes" id="UP000184012">
    <property type="component" value="Unassembled WGS sequence"/>
</dbReference>
<reference evidence="2 5" key="2">
    <citation type="submission" date="2020-07" db="EMBL/GenBank/DDBJ databases">
        <title>Organ Donor 1.</title>
        <authorList>
            <person name="Marsh A.J."/>
            <person name="Azcarate-Peril M.A."/>
        </authorList>
    </citation>
    <scope>NUCLEOTIDE SEQUENCE [LARGE SCALE GENOMIC DNA]</scope>
    <source>
        <strain evidence="2 5">AMC0717</strain>
    </source>
</reference>
<feature type="transmembrane region" description="Helical" evidence="1">
    <location>
        <begin position="55"/>
        <end position="74"/>
    </location>
</feature>
<evidence type="ECO:0000256" key="1">
    <source>
        <dbReference type="SAM" id="Phobius"/>
    </source>
</evidence>
<feature type="transmembrane region" description="Helical" evidence="1">
    <location>
        <begin position="127"/>
        <end position="143"/>
    </location>
</feature>
<gene>
    <name evidence="2" type="ORF">H0N91_11065</name>
    <name evidence="3" type="ORF">SAMN04515649_11680</name>
</gene>
<accession>A0A1M7IG47</accession>
<dbReference type="AlphaFoldDB" id="A0A1M7IG47"/>
<dbReference type="Gene3D" id="1.10.1760.20">
    <property type="match status" value="1"/>
</dbReference>
<dbReference type="EMBL" id="JACCKS010000011">
    <property type="protein sequence ID" value="NZA38655.1"/>
    <property type="molecule type" value="Genomic_DNA"/>
</dbReference>
<protein>
    <submittedName>
        <fullName evidence="2 3">Thiamine transporter</fullName>
    </submittedName>
</protein>
<keyword evidence="1" id="KW-1133">Transmembrane helix</keyword>
<evidence type="ECO:0000313" key="2">
    <source>
        <dbReference type="EMBL" id="NZA38655.1"/>
    </source>
</evidence>
<feature type="transmembrane region" description="Helical" evidence="1">
    <location>
        <begin position="155"/>
        <end position="173"/>
    </location>
</feature>
<dbReference type="RefSeq" id="WP_090414960.1">
    <property type="nucleotide sequence ID" value="NZ_CABJAI010000017.1"/>
</dbReference>
<evidence type="ECO:0000313" key="5">
    <source>
        <dbReference type="Proteomes" id="UP000586254"/>
    </source>
</evidence>
<feature type="transmembrane region" description="Helical" evidence="1">
    <location>
        <begin position="193"/>
        <end position="211"/>
    </location>
</feature>
<proteinExistence type="predicted"/>
<organism evidence="3 4">
    <name type="scientific">Eubacterium callanderi</name>
    <dbReference type="NCBI Taxonomy" id="53442"/>
    <lineage>
        <taxon>Bacteria</taxon>
        <taxon>Bacillati</taxon>
        <taxon>Bacillota</taxon>
        <taxon>Clostridia</taxon>
        <taxon>Eubacteriales</taxon>
        <taxon>Eubacteriaceae</taxon>
        <taxon>Eubacterium</taxon>
    </lineage>
</organism>
<feature type="transmembrane region" description="Helical" evidence="1">
    <location>
        <begin position="22"/>
        <end position="43"/>
    </location>
</feature>
<dbReference type="GO" id="GO:0015234">
    <property type="term" value="F:thiamine transmembrane transporter activity"/>
    <property type="evidence" value="ECO:0007669"/>
    <property type="project" value="InterPro"/>
</dbReference>
<reference evidence="3 4" key="1">
    <citation type="submission" date="2016-11" db="EMBL/GenBank/DDBJ databases">
        <authorList>
            <person name="Varghese N."/>
            <person name="Submissions S."/>
        </authorList>
    </citation>
    <scope>NUCLEOTIDE SEQUENCE [LARGE SCALE GENOMIC DNA]</scope>
    <source>
        <strain evidence="3 4">FD</strain>
    </source>
</reference>
<sequence length="224" mass="24077">MLEFFIKPVTADGGVSYMPTGAGYAVLIGLMAIVLVIASLVAGKNERRQISTRHLTFCAAAIALAVVTSNIKIFHLPTGGSVTLFSMLFITLTGYWYGPKTGVLAAIAYGILQMVIDPYILYPLQVLVDYVLAFGALGLSGFFSQSKNGLIKGYLAGICGRYVFAVLSGWLFFGSMAWEGWGALPYSMVYNAVYIFSEGALTMILLAVPSVSKGLARVRRIAEI</sequence>
<feature type="transmembrane region" description="Helical" evidence="1">
    <location>
        <begin position="103"/>
        <end position="121"/>
    </location>
</feature>
<dbReference type="InterPro" id="IPR012651">
    <property type="entry name" value="Thia_Transptr_ThiT"/>
</dbReference>
<dbReference type="Pfam" id="PF09515">
    <property type="entry name" value="Thia_YuaJ"/>
    <property type="match status" value="1"/>
</dbReference>
<evidence type="ECO:0000313" key="3">
    <source>
        <dbReference type="EMBL" id="SHM39543.1"/>
    </source>
</evidence>
<feature type="transmembrane region" description="Helical" evidence="1">
    <location>
        <begin position="80"/>
        <end position="98"/>
    </location>
</feature>
<evidence type="ECO:0000313" key="4">
    <source>
        <dbReference type="Proteomes" id="UP000184012"/>
    </source>
</evidence>
<dbReference type="EMBL" id="FRBP01000016">
    <property type="protein sequence ID" value="SHM39543.1"/>
    <property type="molecule type" value="Genomic_DNA"/>
</dbReference>
<keyword evidence="1" id="KW-0472">Membrane</keyword>
<dbReference type="GO" id="GO:0005886">
    <property type="term" value="C:plasma membrane"/>
    <property type="evidence" value="ECO:0007669"/>
    <property type="project" value="InterPro"/>
</dbReference>